<gene>
    <name evidence="1" type="ORF">SAMN06893096_107252</name>
</gene>
<dbReference type="Proteomes" id="UP000198373">
    <property type="component" value="Unassembled WGS sequence"/>
</dbReference>
<sequence>MSHQVRGVVARGKGAPVTVETITVPDPGPGEAVV</sequence>
<dbReference type="SUPFAM" id="SSF50129">
    <property type="entry name" value="GroES-like"/>
    <property type="match status" value="1"/>
</dbReference>
<evidence type="ECO:0000313" key="1">
    <source>
        <dbReference type="EMBL" id="SNS77566.1"/>
    </source>
</evidence>
<protein>
    <submittedName>
        <fullName evidence="1">Uncharacterized protein</fullName>
    </submittedName>
</protein>
<dbReference type="EMBL" id="FZOO01000007">
    <property type="protein sequence ID" value="SNS77566.1"/>
    <property type="molecule type" value="Genomic_DNA"/>
</dbReference>
<proteinExistence type="predicted"/>
<feature type="non-terminal residue" evidence="1">
    <location>
        <position position="34"/>
    </location>
</feature>
<name>A0A239H7Z1_9ACTN</name>
<dbReference type="InterPro" id="IPR011032">
    <property type="entry name" value="GroES-like_sf"/>
</dbReference>
<organism evidence="1 2">
    <name type="scientific">Geodermatophilus pulveris</name>
    <dbReference type="NCBI Taxonomy" id="1564159"/>
    <lineage>
        <taxon>Bacteria</taxon>
        <taxon>Bacillati</taxon>
        <taxon>Actinomycetota</taxon>
        <taxon>Actinomycetes</taxon>
        <taxon>Geodermatophilales</taxon>
        <taxon>Geodermatophilaceae</taxon>
        <taxon>Geodermatophilus</taxon>
    </lineage>
</organism>
<reference evidence="2" key="1">
    <citation type="submission" date="2017-06" db="EMBL/GenBank/DDBJ databases">
        <authorList>
            <person name="Varghese N."/>
            <person name="Submissions S."/>
        </authorList>
    </citation>
    <scope>NUCLEOTIDE SEQUENCE [LARGE SCALE GENOMIC DNA]</scope>
    <source>
        <strain evidence="2">DSM 46839</strain>
    </source>
</reference>
<accession>A0A239H7Z1</accession>
<dbReference type="AlphaFoldDB" id="A0A239H7Z1"/>
<keyword evidence="2" id="KW-1185">Reference proteome</keyword>
<evidence type="ECO:0000313" key="2">
    <source>
        <dbReference type="Proteomes" id="UP000198373"/>
    </source>
</evidence>